<organism evidence="2 3">
    <name type="scientific">Salipaludibacillus aurantiacus</name>
    <dbReference type="NCBI Taxonomy" id="1601833"/>
    <lineage>
        <taxon>Bacteria</taxon>
        <taxon>Bacillati</taxon>
        <taxon>Bacillota</taxon>
        <taxon>Bacilli</taxon>
        <taxon>Bacillales</taxon>
        <taxon>Bacillaceae</taxon>
    </lineage>
</organism>
<reference evidence="3" key="1">
    <citation type="submission" date="2016-10" db="EMBL/GenBank/DDBJ databases">
        <authorList>
            <person name="Varghese N."/>
            <person name="Submissions S."/>
        </authorList>
    </citation>
    <scope>NUCLEOTIDE SEQUENCE [LARGE SCALE GENOMIC DNA]</scope>
    <source>
        <strain evidence="3">S9</strain>
    </source>
</reference>
<evidence type="ECO:0000313" key="3">
    <source>
        <dbReference type="Proteomes" id="UP000198571"/>
    </source>
</evidence>
<dbReference type="RefSeq" id="WP_093052172.1">
    <property type="nucleotide sequence ID" value="NZ_FOGT01000008.1"/>
</dbReference>
<dbReference type="Pfam" id="PF09823">
    <property type="entry name" value="DUF2357"/>
    <property type="match status" value="1"/>
</dbReference>
<proteinExistence type="predicted"/>
<evidence type="ECO:0000313" key="2">
    <source>
        <dbReference type="EMBL" id="SES13143.1"/>
    </source>
</evidence>
<feature type="domain" description="DUF2357" evidence="1">
    <location>
        <begin position="126"/>
        <end position="379"/>
    </location>
</feature>
<dbReference type="AlphaFoldDB" id="A0A1H9UVW3"/>
<dbReference type="STRING" id="1601833.SAMN05518684_108189"/>
<dbReference type="OrthoDB" id="11970at2"/>
<dbReference type="InterPro" id="IPR007505">
    <property type="entry name" value="PDDEXK_7"/>
</dbReference>
<name>A0A1H9UVW3_9BACI</name>
<gene>
    <name evidence="2" type="ORF">SAMN05518684_108189</name>
</gene>
<dbReference type="Proteomes" id="UP000198571">
    <property type="component" value="Unassembled WGS sequence"/>
</dbReference>
<dbReference type="InterPro" id="IPR018633">
    <property type="entry name" value="DUF2357"/>
</dbReference>
<dbReference type="EMBL" id="FOGT01000008">
    <property type="protein sequence ID" value="SES13143.1"/>
    <property type="molecule type" value="Genomic_DNA"/>
</dbReference>
<keyword evidence="3" id="KW-1185">Reference proteome</keyword>
<evidence type="ECO:0000259" key="1">
    <source>
        <dbReference type="Pfam" id="PF09823"/>
    </source>
</evidence>
<accession>A0A1H9UVW3</accession>
<protein>
    <recommendedName>
        <fullName evidence="1">DUF2357 domain-containing protein</fullName>
    </recommendedName>
</protein>
<dbReference type="Pfam" id="PF04411">
    <property type="entry name" value="PDDEXK_7"/>
    <property type="match status" value="1"/>
</dbReference>
<sequence length="821" mass="95189">MGSRHSGSTREEVELVVIETDSCSLVIKGKPYHERYEGLSQYRQMDFHDVMEFDVTGEAVTDVKIYDVNEQKLTTYSRQRPIFFENTVYQIIVSPKGDNDLSFYHEHPSLRKAVSKVEVGTSYILMGNLQFQNEVGFTTFSIKEEEDPILQVTLEIFPAKLDYKNDYKKLIDEVNEEIYNLAFHFLKKTYMGSSIKLDGNPSMTEFFRLITFHFEAFFKAIERIERQPHHQLKKLYMRARGDQLRRLDSRVRNDLRKNPSVFVDVPGGVRVDGRTLLPSKGLNIKKELTYDTLENRYVKWMIKRLIMKLEDLKVRLSVKRKWEESEANSEARGHVSDMIDKLEKKLISPFWRRIGQLDRSIMSLVLQMAPGYRDAFQIYLTVSKGLALQGRVYQMSVKDVATLYEYWTFLKLGQLLQRKYKQMSQDIIKVSRVGLFVNLDTSRSAKRVFAHPITGERIELAYQKVERNPTTVQKPDSMLSITKKGKDYTFNYVFDAKYRIDFATEGTYYGDRYKSAGPLEEDINTMHRYRDSIVAGLDGPYERTSFGAYVLFPWGNEEVYEDHHFYQSIDKVNIGGLPFLPSATTLVEQFVDRLIEKSPEEIQAEGILPRGAKDEWESAFDDKVLVGVIGSAEDYDRSMKQGELVIETSKLRGGWQQAKYVAVYVKQGVGLENGVRCFGKIRDVNVEGAYLGVVRFEVDSWKNTNPVIKPVGYGIAGAMMTTMAHLREAKELPELFMKSAEEMTVWRTLRRVSDRVKVELDHEVLDEAKHVQSYRFKDVEVRMDYEWGRIEVVKGKSSEIISFDELRRRPSVVFKTVVKLL</sequence>